<keyword evidence="2" id="KW-1185">Reference proteome</keyword>
<comment type="caution">
    <text evidence="1">The sequence shown here is derived from an EMBL/GenBank/DDBJ whole genome shotgun (WGS) entry which is preliminary data.</text>
</comment>
<organism evidence="1 2">
    <name type="scientific">Aristolochia fimbriata</name>
    <name type="common">White veined hardy Dutchman's pipe vine</name>
    <dbReference type="NCBI Taxonomy" id="158543"/>
    <lineage>
        <taxon>Eukaryota</taxon>
        <taxon>Viridiplantae</taxon>
        <taxon>Streptophyta</taxon>
        <taxon>Embryophyta</taxon>
        <taxon>Tracheophyta</taxon>
        <taxon>Spermatophyta</taxon>
        <taxon>Magnoliopsida</taxon>
        <taxon>Magnoliidae</taxon>
        <taxon>Piperales</taxon>
        <taxon>Aristolochiaceae</taxon>
        <taxon>Aristolochia</taxon>
    </lineage>
</organism>
<reference evidence="1 2" key="1">
    <citation type="submission" date="2021-07" db="EMBL/GenBank/DDBJ databases">
        <title>The Aristolochia fimbriata genome: insights into angiosperm evolution, floral development and chemical biosynthesis.</title>
        <authorList>
            <person name="Jiao Y."/>
        </authorList>
    </citation>
    <scope>NUCLEOTIDE SEQUENCE [LARGE SCALE GENOMIC DNA]</scope>
    <source>
        <strain evidence="1">IBCAS-2021</strain>
        <tissue evidence="1">Leaf</tissue>
    </source>
</reference>
<proteinExistence type="predicted"/>
<dbReference type="AlphaFoldDB" id="A0AAV7EBT7"/>
<accession>A0AAV7EBT7</accession>
<dbReference type="Proteomes" id="UP000825729">
    <property type="component" value="Unassembled WGS sequence"/>
</dbReference>
<sequence length="194" mass="22265">MKIYQHQIQLKGHISWDGIFIRVPTNLLSTALVSLLQIRKHFLVHMVPKQKLSLFILESSLLDLIVTYHLLYHQRTSFTLEKQKTANTEEKCSFLFLEMKTIGSKIMSNPFILTNDITSIVTRFEGKITSSKQTASKNKFSSVAVSLFINEINARIAATIPLRLKDTFIRQSIQTEHSDRAFRQGIPTNNKQCI</sequence>
<evidence type="ECO:0000313" key="1">
    <source>
        <dbReference type="EMBL" id="KAG9445002.1"/>
    </source>
</evidence>
<protein>
    <submittedName>
        <fullName evidence="1">Uncharacterized protein</fullName>
    </submittedName>
</protein>
<gene>
    <name evidence="1" type="ORF">H6P81_016342</name>
</gene>
<dbReference type="EMBL" id="JAINDJ010000006">
    <property type="protein sequence ID" value="KAG9445002.1"/>
    <property type="molecule type" value="Genomic_DNA"/>
</dbReference>
<name>A0AAV7EBT7_ARIFI</name>
<evidence type="ECO:0000313" key="2">
    <source>
        <dbReference type="Proteomes" id="UP000825729"/>
    </source>
</evidence>